<dbReference type="InterPro" id="IPR007374">
    <property type="entry name" value="ASCH_domain"/>
</dbReference>
<dbReference type="PANTHER" id="PTHR39203">
    <property type="entry name" value="CYTOPLASMIC PROTEIN-RELATED"/>
    <property type="match status" value="1"/>
</dbReference>
<comment type="caution">
    <text evidence="1">The sequence shown here is derived from an EMBL/GenBank/DDBJ whole genome shotgun (WGS) entry which is preliminary data.</text>
</comment>
<dbReference type="InterPro" id="IPR015947">
    <property type="entry name" value="PUA-like_sf"/>
</dbReference>
<protein>
    <submittedName>
        <fullName evidence="1">RNA-binding protein</fullName>
    </submittedName>
</protein>
<dbReference type="AlphaFoldDB" id="A0A7Y4F814"/>
<dbReference type="Gene3D" id="3.10.400.10">
    <property type="entry name" value="Sulfate adenylyltransferase"/>
    <property type="match status" value="1"/>
</dbReference>
<reference evidence="1" key="1">
    <citation type="journal article" date="2015" name="BMC Genomics">
        <title>Genome mining reveals unlocked bioactive potential of marine Gram-negative bacteria.</title>
        <authorList>
            <person name="Machado H."/>
            <person name="Sonnenschein E.C."/>
            <person name="Melchiorsen J."/>
            <person name="Gram L."/>
        </authorList>
    </citation>
    <scope>NUCLEOTIDE SEQUENCE</scope>
    <source>
        <strain evidence="1">S2052</strain>
    </source>
</reference>
<evidence type="ECO:0000313" key="1">
    <source>
        <dbReference type="EMBL" id="KJY70471.1"/>
    </source>
</evidence>
<dbReference type="OrthoDB" id="9807542at2"/>
<dbReference type="InterPro" id="IPR009326">
    <property type="entry name" value="DUF984"/>
</dbReference>
<dbReference type="Pfam" id="PF04266">
    <property type="entry name" value="ASCH"/>
    <property type="match status" value="1"/>
</dbReference>
<gene>
    <name evidence="1" type="ORF">TW71_16525</name>
</gene>
<dbReference type="CDD" id="cd06553">
    <property type="entry name" value="ASCH_Ef3133_like"/>
    <property type="match status" value="1"/>
</dbReference>
<dbReference type="RefSeq" id="WP_045986631.1">
    <property type="nucleotide sequence ID" value="NZ_CP063051.1"/>
</dbReference>
<organism evidence="1">
    <name type="scientific">Vibrio coralliilyticus</name>
    <dbReference type="NCBI Taxonomy" id="190893"/>
    <lineage>
        <taxon>Bacteria</taxon>
        <taxon>Pseudomonadati</taxon>
        <taxon>Pseudomonadota</taxon>
        <taxon>Gammaproteobacteria</taxon>
        <taxon>Vibrionales</taxon>
        <taxon>Vibrionaceae</taxon>
        <taxon>Vibrio</taxon>
    </lineage>
</organism>
<dbReference type="EMBL" id="JXXR01000017">
    <property type="protein sequence ID" value="KJY70471.1"/>
    <property type="molecule type" value="Genomic_DNA"/>
</dbReference>
<dbReference type="PANTHER" id="PTHR39203:SF1">
    <property type="entry name" value="CYTOPLASMIC PROTEIN"/>
    <property type="match status" value="1"/>
</dbReference>
<name>A0A7Y4F814_9VIBR</name>
<dbReference type="PIRSF" id="PIRSF021320">
    <property type="entry name" value="DUF984"/>
    <property type="match status" value="1"/>
</dbReference>
<dbReference type="SMART" id="SM01022">
    <property type="entry name" value="ASCH"/>
    <property type="match status" value="1"/>
</dbReference>
<dbReference type="SUPFAM" id="SSF88697">
    <property type="entry name" value="PUA domain-like"/>
    <property type="match status" value="1"/>
</dbReference>
<proteinExistence type="predicted"/>
<accession>A0A7Y4F814</accession>
<sequence>MTPQQQAYLNEYLTTLTPQQRESIPDTIAEYFCADEFNANECARLINEGTKRASCSLKQGYDIEQEPLPQVGRITVVLNWQQEPVCIIRLTEVSICPFDQVTEEFARSEGEGDLSYEWWRDAHIKFFTQYAGEIGAKFDLQSELVLERFEKVYPL</sequence>